<organism evidence="4 5">
    <name type="scientific">Parelaphostrongylus tenuis</name>
    <name type="common">Meningeal worm</name>
    <dbReference type="NCBI Taxonomy" id="148309"/>
    <lineage>
        <taxon>Eukaryota</taxon>
        <taxon>Metazoa</taxon>
        <taxon>Ecdysozoa</taxon>
        <taxon>Nematoda</taxon>
        <taxon>Chromadorea</taxon>
        <taxon>Rhabditida</taxon>
        <taxon>Rhabditina</taxon>
        <taxon>Rhabditomorpha</taxon>
        <taxon>Strongyloidea</taxon>
        <taxon>Metastrongylidae</taxon>
        <taxon>Parelaphostrongylus</taxon>
    </lineage>
</organism>
<evidence type="ECO:0000313" key="4">
    <source>
        <dbReference type="EMBL" id="KAJ1364536.1"/>
    </source>
</evidence>
<name>A0AAD5N7T7_PARTN</name>
<accession>A0AAD5N7T7</accession>
<feature type="domain" description="SH2" evidence="3">
    <location>
        <begin position="388"/>
        <end position="481"/>
    </location>
</feature>
<feature type="region of interest" description="Disordered" evidence="2">
    <location>
        <begin position="278"/>
        <end position="304"/>
    </location>
</feature>
<dbReference type="SUPFAM" id="SSF55550">
    <property type="entry name" value="SH2 domain"/>
    <property type="match status" value="1"/>
</dbReference>
<evidence type="ECO:0000256" key="2">
    <source>
        <dbReference type="SAM" id="MobiDB-lite"/>
    </source>
</evidence>
<reference evidence="4" key="1">
    <citation type="submission" date="2021-06" db="EMBL/GenBank/DDBJ databases">
        <title>Parelaphostrongylus tenuis whole genome reference sequence.</title>
        <authorList>
            <person name="Garwood T.J."/>
            <person name="Larsen P.A."/>
            <person name="Fountain-Jones N.M."/>
            <person name="Garbe J.R."/>
            <person name="Macchietto M.G."/>
            <person name="Kania S.A."/>
            <person name="Gerhold R.W."/>
            <person name="Richards J.E."/>
            <person name="Wolf T.M."/>
        </authorList>
    </citation>
    <scope>NUCLEOTIDE SEQUENCE</scope>
    <source>
        <strain evidence="4">MNPRO001-30</strain>
        <tissue evidence="4">Meninges</tissue>
    </source>
</reference>
<dbReference type="PROSITE" id="PS50001">
    <property type="entry name" value="SH2"/>
    <property type="match status" value="1"/>
</dbReference>
<gene>
    <name evidence="4" type="ORF">KIN20_024658</name>
</gene>
<keyword evidence="5" id="KW-1185">Reference proteome</keyword>
<evidence type="ECO:0000313" key="5">
    <source>
        <dbReference type="Proteomes" id="UP001196413"/>
    </source>
</evidence>
<dbReference type="Proteomes" id="UP001196413">
    <property type="component" value="Unassembled WGS sequence"/>
</dbReference>
<feature type="region of interest" description="Disordered" evidence="2">
    <location>
        <begin position="203"/>
        <end position="237"/>
    </location>
</feature>
<dbReference type="EMBL" id="JAHQIW010004999">
    <property type="protein sequence ID" value="KAJ1364536.1"/>
    <property type="molecule type" value="Genomic_DNA"/>
</dbReference>
<dbReference type="SMART" id="SM00252">
    <property type="entry name" value="SH2"/>
    <property type="match status" value="1"/>
</dbReference>
<dbReference type="GO" id="GO:0005737">
    <property type="term" value="C:cytoplasm"/>
    <property type="evidence" value="ECO:0007669"/>
    <property type="project" value="TreeGrafter"/>
</dbReference>
<dbReference type="Pfam" id="PF00017">
    <property type="entry name" value="SH2"/>
    <property type="match status" value="1"/>
</dbReference>
<feature type="compositionally biased region" description="Polar residues" evidence="2">
    <location>
        <begin position="215"/>
        <end position="237"/>
    </location>
</feature>
<protein>
    <recommendedName>
        <fullName evidence="3">SH2 domain-containing protein</fullName>
    </recommendedName>
</protein>
<sequence>MSILSEILSTGHVDKELLDALDDAQKQLLFCQMRAEQVRKWQANEERLEREGAPKKSNKKGIKWLTGADGEVWVWVMGDHPLDKSIEEILEEEARLEAHSRAIRELSDAKGGSASTLNSDSKEPEEALKAQLGQMRVGATDSIYDDSEESFDLDHPLLFKPVRRDAAVSNGSSPSNGYIPPRQQAVPFSATTVSSFTIPQPQRAELCSPFPPTWPRTTTDLTKTQPVTTDPSSTPVSWQASALANGVKMRNPTASTTDRNLEDVQKRESEIFQSIQEKRERIRQEAEAESERQRLEWEKQNKRARDAEEAMRKMAQKAREQHRQLIRTSTSILPALNDTKATSLREAIKNLPRPPKPKSRAAIVDWFKRDEWPRGTGQDPKTRMPAPWFHGIISRDQAEILLQDKPTGSFLVRVSERIWGYTVSYVVGDGTYKHFLVERIPEGYQFLGTNQVVHDQLFDLVSYHETAPITAKGGEVLKWSVGQIFRPPDYHDIVPDFAALQSNRLVGRF</sequence>
<dbReference type="InterPro" id="IPR036860">
    <property type="entry name" value="SH2_dom_sf"/>
</dbReference>
<evidence type="ECO:0000259" key="3">
    <source>
        <dbReference type="PROSITE" id="PS50001"/>
    </source>
</evidence>
<dbReference type="PANTHER" id="PTHR14388">
    <property type="entry name" value="T CELL-SPECIFIC ADAPTER PROTEIN TSAD"/>
    <property type="match status" value="1"/>
</dbReference>
<keyword evidence="1" id="KW-0727">SH2 domain</keyword>
<evidence type="ECO:0000256" key="1">
    <source>
        <dbReference type="PROSITE-ProRule" id="PRU00191"/>
    </source>
</evidence>
<dbReference type="PANTHER" id="PTHR14388:SF17">
    <property type="entry name" value="SH2 DOMAIN-CONTAINING PROTEIN"/>
    <property type="match status" value="1"/>
</dbReference>
<dbReference type="InterPro" id="IPR000980">
    <property type="entry name" value="SH2"/>
</dbReference>
<dbReference type="FunFam" id="3.30.505.10:FF:000096">
    <property type="entry name" value="SH2 domain-containing protein 4B-like"/>
    <property type="match status" value="1"/>
</dbReference>
<proteinExistence type="predicted"/>
<dbReference type="AlphaFoldDB" id="A0AAD5N7T7"/>
<dbReference type="Gene3D" id="3.30.505.10">
    <property type="entry name" value="SH2 domain"/>
    <property type="match status" value="1"/>
</dbReference>
<comment type="caution">
    <text evidence="4">The sequence shown here is derived from an EMBL/GenBank/DDBJ whole genome shotgun (WGS) entry which is preliminary data.</text>
</comment>
<feature type="region of interest" description="Disordered" evidence="2">
    <location>
        <begin position="107"/>
        <end position="128"/>
    </location>
</feature>